<proteinExistence type="predicted"/>
<keyword evidence="2" id="KW-1185">Reference proteome</keyword>
<evidence type="ECO:0000313" key="2">
    <source>
        <dbReference type="Proteomes" id="UP000094707"/>
    </source>
</evidence>
<dbReference type="STRING" id="118062.MCBB_2330"/>
<gene>
    <name evidence="1" type="ORF">MCBB_2330</name>
</gene>
<sequence>MFFEAGLICSYTIVTSQPPDVGKLVNMQLEEISSFFNFGSNNVLSNQETITILNPYDVANALNSSGNVNSIDVQSLAAITSQDTSSGNNITVNITATGYNDVTSGSNTSSIVISPNSTYSIVATATGKTTSKGIMIDLSTIKITSVKKLYTNS</sequence>
<reference evidence="1 2" key="1">
    <citation type="submission" date="2016-08" db="EMBL/GenBank/DDBJ databases">
        <authorList>
            <person name="Seilhamer J.J."/>
        </authorList>
    </citation>
    <scope>NUCLEOTIDE SEQUENCE [LARGE SCALE GENOMIC DNA]</scope>
    <source>
        <strain evidence="1">Buetzberg</strain>
    </source>
</reference>
<evidence type="ECO:0000313" key="1">
    <source>
        <dbReference type="EMBL" id="SCG86868.1"/>
    </source>
</evidence>
<dbReference type="EMBL" id="LT607756">
    <property type="protein sequence ID" value="SCG86868.1"/>
    <property type="molecule type" value="Genomic_DNA"/>
</dbReference>
<dbReference type="KEGG" id="mcub:MCBB_2330"/>
<dbReference type="AlphaFoldDB" id="A0A1D3L5P2"/>
<dbReference type="Proteomes" id="UP000094707">
    <property type="component" value="Chromosome I"/>
</dbReference>
<name>A0A1D3L5P2_9EURY</name>
<accession>A0A1D3L5P2</accession>
<protein>
    <submittedName>
        <fullName evidence="1">Uncharacterized protein</fullName>
    </submittedName>
</protein>
<organism evidence="1 2">
    <name type="scientific">Methanobacterium congolense</name>
    <dbReference type="NCBI Taxonomy" id="118062"/>
    <lineage>
        <taxon>Archaea</taxon>
        <taxon>Methanobacteriati</taxon>
        <taxon>Methanobacteriota</taxon>
        <taxon>Methanomada group</taxon>
        <taxon>Methanobacteria</taxon>
        <taxon>Methanobacteriales</taxon>
        <taxon>Methanobacteriaceae</taxon>
        <taxon>Methanobacterium</taxon>
    </lineage>
</organism>